<proteinExistence type="predicted"/>
<dbReference type="GeneID" id="24092893"/>
<dbReference type="EMBL" id="KP710178">
    <property type="protein sequence ID" value="AKA45807.1"/>
    <property type="molecule type" value="Genomic_DNA"/>
</dbReference>
<accession>A0A0E3JJD8</accession>
<organism evidence="1">
    <name type="scientific">Taro bacilliform CH virus</name>
    <dbReference type="NCBI Taxonomy" id="1634914"/>
    <lineage>
        <taxon>Viruses</taxon>
        <taxon>Riboviria</taxon>
        <taxon>Pararnavirae</taxon>
        <taxon>Artverviricota</taxon>
        <taxon>Revtraviricetes</taxon>
        <taxon>Ortervirales</taxon>
        <taxon>Caulimoviridae</taxon>
        <taxon>Badnavirus</taxon>
        <taxon>Badnavirus betacolocalasiae</taxon>
    </lineage>
</organism>
<dbReference type="EMBL" id="KP710177">
    <property type="protein sequence ID" value="AKA45801.1"/>
    <property type="molecule type" value="Genomic_DNA"/>
</dbReference>
<dbReference type="RefSeq" id="YP_009130667.1">
    <property type="nucleotide sequence ID" value="NC_026819.1"/>
</dbReference>
<reference evidence="1 3" key="1">
    <citation type="journal article" date="2015" name="PLoS ONE">
        <title>Characterization by Small RNA Sequencing of Taro Bacilliform CH Virus (TaBCHV), a Novel Badnavirus.</title>
        <authorList>
            <person name="Kazmi S.A."/>
            <person name="Yang Z."/>
            <person name="Hong N."/>
            <person name="Wang G."/>
            <person name="Wang Y."/>
        </authorList>
    </citation>
    <scope>NUCLEOTIDE SEQUENCE</scope>
    <source>
        <strain evidence="2">TaBCHV-1</strain>
        <strain evidence="1">TaBCHV-2</strain>
    </source>
</reference>
<evidence type="ECO:0000313" key="1">
    <source>
        <dbReference type="EMBL" id="AKA45801.1"/>
    </source>
</evidence>
<protein>
    <submittedName>
        <fullName evidence="1">Uncharacterized protein</fullName>
    </submittedName>
</protein>
<keyword evidence="3" id="KW-1185">Reference proteome</keyword>
<dbReference type="KEGG" id="vg:24092893"/>
<dbReference type="Proteomes" id="UP000202594">
    <property type="component" value="Segment"/>
</dbReference>
<sequence length="107" mass="12424">MQQKTTTGETTYKIFRNRWRHSTNSQLALWNAPYTQLTREAMVGPLLKTMFGVGTKPYRAILAHHSGPLLSVERIRFLKSYHFCCFLYTQTRDAITQRTMGPHAHPL</sequence>
<evidence type="ECO:0000313" key="2">
    <source>
        <dbReference type="EMBL" id="AKA45807.1"/>
    </source>
</evidence>
<name>A0A0E3JJD8_9VIRU</name>
<evidence type="ECO:0000313" key="3">
    <source>
        <dbReference type="Proteomes" id="UP000202594"/>
    </source>
</evidence>